<feature type="transmembrane region" description="Helical" evidence="6">
    <location>
        <begin position="359"/>
        <end position="378"/>
    </location>
</feature>
<comment type="similarity">
    <text evidence="2">Belongs to the multi antimicrobial extrusion (MATE) (TC 2.A.66.1) family.</text>
</comment>
<evidence type="ECO:0000313" key="8">
    <source>
        <dbReference type="Proteomes" id="UP000761380"/>
    </source>
</evidence>
<comment type="function">
    <text evidence="1">Multidrug efflux pump.</text>
</comment>
<dbReference type="EMBL" id="SVBY01000021">
    <property type="protein sequence ID" value="MBE6092382.1"/>
    <property type="molecule type" value="Genomic_DNA"/>
</dbReference>
<evidence type="ECO:0000256" key="2">
    <source>
        <dbReference type="ARBA" id="ARBA00010199"/>
    </source>
</evidence>
<evidence type="ECO:0000256" key="1">
    <source>
        <dbReference type="ARBA" id="ARBA00003408"/>
    </source>
</evidence>
<evidence type="ECO:0000256" key="5">
    <source>
        <dbReference type="ARBA" id="ARBA00031636"/>
    </source>
</evidence>
<feature type="transmembrane region" description="Helical" evidence="6">
    <location>
        <begin position="416"/>
        <end position="436"/>
    </location>
</feature>
<dbReference type="GO" id="GO:0042910">
    <property type="term" value="F:xenobiotic transmembrane transporter activity"/>
    <property type="evidence" value="ECO:0007669"/>
    <property type="project" value="InterPro"/>
</dbReference>
<organism evidence="7 8">
    <name type="scientific">Selenomonas ruminantium</name>
    <dbReference type="NCBI Taxonomy" id="971"/>
    <lineage>
        <taxon>Bacteria</taxon>
        <taxon>Bacillati</taxon>
        <taxon>Bacillota</taxon>
        <taxon>Negativicutes</taxon>
        <taxon>Selenomonadales</taxon>
        <taxon>Selenomonadaceae</taxon>
        <taxon>Selenomonas</taxon>
    </lineage>
</organism>
<dbReference type="Gene3D" id="3.30.565.10">
    <property type="entry name" value="Histidine kinase-like ATPase, C-terminal domain"/>
    <property type="match status" value="1"/>
</dbReference>
<keyword evidence="6" id="KW-1133">Transmembrane helix</keyword>
<comment type="caution">
    <text evidence="7">The sequence shown here is derived from an EMBL/GenBank/DDBJ whole genome shotgun (WGS) entry which is preliminary data.</text>
</comment>
<dbReference type="InterPro" id="IPR036890">
    <property type="entry name" value="HATPase_C_sf"/>
</dbReference>
<feature type="transmembrane region" description="Helical" evidence="6">
    <location>
        <begin position="390"/>
        <end position="410"/>
    </location>
</feature>
<feature type="transmembrane region" description="Helical" evidence="6">
    <location>
        <begin position="321"/>
        <end position="339"/>
    </location>
</feature>
<dbReference type="InterPro" id="IPR002528">
    <property type="entry name" value="MATE_fam"/>
</dbReference>
<evidence type="ECO:0000313" key="7">
    <source>
        <dbReference type="EMBL" id="MBE6092382.1"/>
    </source>
</evidence>
<keyword evidence="4" id="KW-0813">Transport</keyword>
<evidence type="ECO:0000256" key="3">
    <source>
        <dbReference type="ARBA" id="ARBA00020268"/>
    </source>
</evidence>
<dbReference type="InterPro" id="IPR050222">
    <property type="entry name" value="MATE_MdtK"/>
</dbReference>
<feature type="transmembrane region" description="Helical" evidence="6">
    <location>
        <begin position="136"/>
        <end position="157"/>
    </location>
</feature>
<evidence type="ECO:0000256" key="6">
    <source>
        <dbReference type="SAM" id="Phobius"/>
    </source>
</evidence>
<dbReference type="PANTHER" id="PTHR43298">
    <property type="entry name" value="MULTIDRUG RESISTANCE PROTEIN NORM-RELATED"/>
    <property type="match status" value="1"/>
</dbReference>
<dbReference type="GO" id="GO:0015297">
    <property type="term" value="F:antiporter activity"/>
    <property type="evidence" value="ECO:0007669"/>
    <property type="project" value="InterPro"/>
</dbReference>
<keyword evidence="6" id="KW-0472">Membrane</keyword>
<name>A0A927WR22_SELRU</name>
<dbReference type="Proteomes" id="UP000761380">
    <property type="component" value="Unassembled WGS sequence"/>
</dbReference>
<dbReference type="AlphaFoldDB" id="A0A927WR22"/>
<feature type="transmembrane region" description="Helical" evidence="6">
    <location>
        <begin position="94"/>
        <end position="116"/>
    </location>
</feature>
<accession>A0A927WR22</accession>
<proteinExistence type="inferred from homology"/>
<dbReference type="GO" id="GO:0005886">
    <property type="term" value="C:plasma membrane"/>
    <property type="evidence" value="ECO:0007669"/>
    <property type="project" value="TreeGrafter"/>
</dbReference>
<gene>
    <name evidence="7" type="ORF">E7201_04285</name>
</gene>
<feature type="transmembrane region" description="Helical" evidence="6">
    <location>
        <begin position="195"/>
        <end position="220"/>
    </location>
</feature>
<dbReference type="PANTHER" id="PTHR43298:SF2">
    <property type="entry name" value="FMN_FAD EXPORTER YEEO-RELATED"/>
    <property type="match status" value="1"/>
</dbReference>
<feature type="transmembrane region" description="Helical" evidence="6">
    <location>
        <begin position="169"/>
        <end position="189"/>
    </location>
</feature>
<reference evidence="7" key="1">
    <citation type="submission" date="2019-04" db="EMBL/GenBank/DDBJ databases">
        <title>Evolution of Biomass-Degrading Anaerobic Consortia Revealed by Metagenomics.</title>
        <authorList>
            <person name="Peng X."/>
        </authorList>
    </citation>
    <scope>NUCLEOTIDE SEQUENCE</scope>
    <source>
        <strain evidence="7">SIG240</strain>
    </source>
</reference>
<feature type="transmembrane region" description="Helical" evidence="6">
    <location>
        <begin position="274"/>
        <end position="294"/>
    </location>
</feature>
<feature type="transmembrane region" description="Helical" evidence="6">
    <location>
        <begin position="240"/>
        <end position="262"/>
    </location>
</feature>
<dbReference type="Pfam" id="PF01554">
    <property type="entry name" value="MatE"/>
    <property type="match status" value="2"/>
</dbReference>
<evidence type="ECO:0000256" key="4">
    <source>
        <dbReference type="ARBA" id="ARBA00022448"/>
    </source>
</evidence>
<keyword evidence="6" id="KW-0812">Transmembrane</keyword>
<feature type="transmembrane region" description="Helical" evidence="6">
    <location>
        <begin position="61"/>
        <end position="82"/>
    </location>
</feature>
<sequence length="586" mass="64796">MSLQEKVDHAYFTRKMFMGAVLPAPLAGIGLALAEMGHTILVGHAIGTEGLAAVGFVSPLFLLAAFFVFGLSMGGAVIYANLMNEGKKEEALAIFRFFLRLSAVIGFGMAVGGLLMEDGVLTLLGTSPEDGEVYRLAKSYISFILLGIPFEILMELVTAYLRNDNADTLAITLQTVSGLANLVISAILLLFLDWGIAGCSFGFFIANAGTFAIAMGYLCLGRGQLRVSGRAASFREAFKALRLGFATSSEYIFDAIFTLAAIHLMMDLAGTEGVAVFNIIENLSLLFIFIYEFIGKTAQPLFSTFFAECNFTELHRVFRYCLLYSLLLGLLATAGVMLWPQVLDLLFGMEDIGEVGKAYYAARVFCIGTIFMGVCLLLQNYLQSEEDEKGAFLVVFMRRVGAGLPLLFLLAEGGFYVFWFVYPLGELVTLAVIWFYQQHRGERRSIPAERVYSVSFLGYGEALTQQLEDIEDFAARWGADERKRYLLRLALEEICEEESTRFKGDAVLVQLTLIAQDDGIFELHFRDDGEAFDPFQLAKEALAHQPKGMAEAVRNTRGIGLHMVKSHAVNFFYRSYQGFNTLTLSI</sequence>
<protein>
    <recommendedName>
        <fullName evidence="3">Probable multidrug resistance protein NorM</fullName>
    </recommendedName>
    <alternativeName>
        <fullName evidence="5">Multidrug-efflux transporter</fullName>
    </alternativeName>
</protein>
<feature type="transmembrane region" description="Helical" evidence="6">
    <location>
        <begin position="20"/>
        <end position="41"/>
    </location>
</feature>